<evidence type="ECO:0000313" key="3">
    <source>
        <dbReference type="Proteomes" id="UP000199205"/>
    </source>
</evidence>
<organism evidence="2 3">
    <name type="scientific">Rhizobium lusitanum</name>
    <dbReference type="NCBI Taxonomy" id="293958"/>
    <lineage>
        <taxon>Bacteria</taxon>
        <taxon>Pseudomonadati</taxon>
        <taxon>Pseudomonadota</taxon>
        <taxon>Alphaproteobacteria</taxon>
        <taxon>Hyphomicrobiales</taxon>
        <taxon>Rhizobiaceae</taxon>
        <taxon>Rhizobium/Agrobacterium group</taxon>
        <taxon>Rhizobium</taxon>
    </lineage>
</organism>
<name>A0A1C3U010_9HYPH</name>
<evidence type="ECO:0000259" key="1">
    <source>
        <dbReference type="Pfam" id="PF06742"/>
    </source>
</evidence>
<protein>
    <recommendedName>
        <fullName evidence="1">DUF1214 domain-containing protein</fullName>
    </recommendedName>
</protein>
<dbReference type="PIRSF" id="PIRSF009471">
    <property type="entry name" value="UCP009471"/>
    <property type="match status" value="1"/>
</dbReference>
<accession>A0A1C3U010</accession>
<dbReference type="OrthoDB" id="7837485at2"/>
<reference evidence="2 3" key="1">
    <citation type="submission" date="2016-08" db="EMBL/GenBank/DDBJ databases">
        <authorList>
            <person name="Seilhamer J.J."/>
        </authorList>
    </citation>
    <scope>NUCLEOTIDE SEQUENCE [LARGE SCALE GENOMIC DNA]</scope>
    <source>
        <strain evidence="2 3">P1-7</strain>
    </source>
</reference>
<dbReference type="InterPro" id="IPR012038">
    <property type="entry name" value="UCP009471"/>
</dbReference>
<feature type="domain" description="DUF1214" evidence="1">
    <location>
        <begin position="72"/>
        <end position="171"/>
    </location>
</feature>
<dbReference type="InterPro" id="IPR010621">
    <property type="entry name" value="DUF1214"/>
</dbReference>
<proteinExistence type="predicted"/>
<dbReference type="InterPro" id="IPR037049">
    <property type="entry name" value="DUF1214_C_sf"/>
</dbReference>
<dbReference type="AlphaFoldDB" id="A0A1C3U010"/>
<gene>
    <name evidence="2" type="ORF">GA0061101_101271</name>
</gene>
<dbReference type="Pfam" id="PF06742">
    <property type="entry name" value="DUF1214"/>
    <property type="match status" value="1"/>
</dbReference>
<dbReference type="RefSeq" id="WP_092573011.1">
    <property type="nucleotide sequence ID" value="NZ_FMAF01000001.1"/>
</dbReference>
<dbReference type="Proteomes" id="UP000199205">
    <property type="component" value="Unassembled WGS sequence"/>
</dbReference>
<dbReference type="Gene3D" id="2.60.120.600">
    <property type="entry name" value="Domain of unknown function DUF1214, C-terminal domain"/>
    <property type="match status" value="1"/>
</dbReference>
<sequence length="195" mass="20588">MFRVPLLVALSLLIAFGGGIVFTLFALDVTSGFGAIKLGVWQAFPEMQTAEADPYAKSHRARAGRLLYGTAEGLVFTASDDSAGGRLTTSCSYRISGQTPPARLWTLFIAGNDGEPLAGPAGRPSMINSWIVLRNPDSSFDIAISPNAHAGNWLALPAAGNFRLVWTLLDSPAASNSGLIDLTMPKLEKIGCGHV</sequence>
<evidence type="ECO:0000313" key="2">
    <source>
        <dbReference type="EMBL" id="SCB08819.1"/>
    </source>
</evidence>
<dbReference type="EMBL" id="FMAF01000001">
    <property type="protein sequence ID" value="SCB08819.1"/>
    <property type="molecule type" value="Genomic_DNA"/>
</dbReference>
<dbReference type="SUPFAM" id="SSF160935">
    <property type="entry name" value="VPA0735-like"/>
    <property type="match status" value="1"/>
</dbReference>